<keyword evidence="3" id="KW-1185">Reference proteome</keyword>
<accession>A0ABW4XF01</accession>
<dbReference type="Pfam" id="PF12680">
    <property type="entry name" value="SnoaL_2"/>
    <property type="match status" value="1"/>
</dbReference>
<dbReference type="InterPro" id="IPR037401">
    <property type="entry name" value="SnoaL-like"/>
</dbReference>
<name>A0ABW4XF01_9ACTN</name>
<proteinExistence type="predicted"/>
<dbReference type="InterPro" id="IPR032710">
    <property type="entry name" value="NTF2-like_dom_sf"/>
</dbReference>
<dbReference type="Gene3D" id="3.10.450.50">
    <property type="match status" value="1"/>
</dbReference>
<dbReference type="SUPFAM" id="SSF54427">
    <property type="entry name" value="NTF2-like"/>
    <property type="match status" value="1"/>
</dbReference>
<protein>
    <submittedName>
        <fullName evidence="2">Nuclear transport factor 2 family protein</fullName>
    </submittedName>
</protein>
<dbReference type="Proteomes" id="UP001597402">
    <property type="component" value="Unassembled WGS sequence"/>
</dbReference>
<evidence type="ECO:0000259" key="1">
    <source>
        <dbReference type="Pfam" id="PF12680"/>
    </source>
</evidence>
<feature type="domain" description="SnoaL-like" evidence="1">
    <location>
        <begin position="6"/>
        <end position="107"/>
    </location>
</feature>
<gene>
    <name evidence="2" type="ORF">ACFSHS_20920</name>
</gene>
<evidence type="ECO:0000313" key="2">
    <source>
        <dbReference type="EMBL" id="MFD2094036.1"/>
    </source>
</evidence>
<evidence type="ECO:0000313" key="3">
    <source>
        <dbReference type="Proteomes" id="UP001597402"/>
    </source>
</evidence>
<reference evidence="3" key="1">
    <citation type="journal article" date="2019" name="Int. J. Syst. Evol. Microbiol.">
        <title>The Global Catalogue of Microorganisms (GCM) 10K type strain sequencing project: providing services to taxonomists for standard genome sequencing and annotation.</title>
        <authorList>
            <consortium name="The Broad Institute Genomics Platform"/>
            <consortium name="The Broad Institute Genome Sequencing Center for Infectious Disease"/>
            <person name="Wu L."/>
            <person name="Ma J."/>
        </authorList>
    </citation>
    <scope>NUCLEOTIDE SEQUENCE [LARGE SCALE GENOMIC DNA]</scope>
    <source>
        <strain evidence="3">JCM 3338</strain>
    </source>
</reference>
<sequence length="135" mass="14900">MNRTIARLRDAINRHDPEAMAALFAPDYRSEQPLHPARGFSGKAQVAANWTQMFAGVPDLRAGIVKETTEGTTSWTEWVWRGAHRDGTPFLMKGVTVMGVRDDGLIAWARLYVEPVEQHSAPIDEAVRQLSGTGG</sequence>
<dbReference type="RefSeq" id="WP_376880405.1">
    <property type="nucleotide sequence ID" value="NZ_JBHUHP010000030.1"/>
</dbReference>
<comment type="caution">
    <text evidence="2">The sequence shown here is derived from an EMBL/GenBank/DDBJ whole genome shotgun (WGS) entry which is preliminary data.</text>
</comment>
<organism evidence="2 3">
    <name type="scientific">Blastococcus deserti</name>
    <dbReference type="NCBI Taxonomy" id="2259033"/>
    <lineage>
        <taxon>Bacteria</taxon>
        <taxon>Bacillati</taxon>
        <taxon>Actinomycetota</taxon>
        <taxon>Actinomycetes</taxon>
        <taxon>Geodermatophilales</taxon>
        <taxon>Geodermatophilaceae</taxon>
        <taxon>Blastococcus</taxon>
    </lineage>
</organism>
<dbReference type="EMBL" id="JBHUHP010000030">
    <property type="protein sequence ID" value="MFD2094036.1"/>
    <property type="molecule type" value="Genomic_DNA"/>
</dbReference>